<accession>A0A0F6B4B9</accession>
<dbReference type="EMBL" id="CP001363">
    <property type="protein sequence ID" value="ACY89360.1"/>
    <property type="molecule type" value="Genomic_DNA"/>
</dbReference>
<dbReference type="KEGG" id="seo:STM14_2921"/>
<evidence type="ECO:0000313" key="2">
    <source>
        <dbReference type="Proteomes" id="UP000002695"/>
    </source>
</evidence>
<sequence>MHYSRMQSKAGKGHAPLYLNVRIKVRWITLNAYALSEG</sequence>
<proteinExistence type="predicted"/>
<gene>
    <name evidence="1" type="ordered locus">STM14_2921</name>
</gene>
<reference evidence="1 2" key="1">
    <citation type="journal article" date="2010" name="J. Bacteriol.">
        <title>Short-term signatures of evolutionary change in the Salmonella enterica serovar typhimurium 14028 genome.</title>
        <authorList>
            <person name="Jarvik T."/>
            <person name="Smillie C."/>
            <person name="Groisman E.A."/>
            <person name="Ochman H."/>
        </authorList>
    </citation>
    <scope>NUCLEOTIDE SEQUENCE [LARGE SCALE GENOMIC DNA]</scope>
    <source>
        <strain evidence="2">14028s / SGSC 2262</strain>
    </source>
</reference>
<dbReference type="Proteomes" id="UP000002695">
    <property type="component" value="Chromosome"/>
</dbReference>
<dbReference type="HOGENOM" id="CLU_3332752_0_0_6"/>
<keyword evidence="2" id="KW-1185">Reference proteome</keyword>
<name>A0A0F6B4B9_SALT1</name>
<evidence type="ECO:0000313" key="1">
    <source>
        <dbReference type="EMBL" id="ACY89360.1"/>
    </source>
</evidence>
<protein>
    <submittedName>
        <fullName evidence="1">Uncharacterized protein</fullName>
    </submittedName>
</protein>
<dbReference type="AlphaFoldDB" id="A0A0F6B4B9"/>
<organism evidence="1 2">
    <name type="scientific">Salmonella typhimurium (strain 14028s / SGSC 2262)</name>
    <dbReference type="NCBI Taxonomy" id="588858"/>
    <lineage>
        <taxon>Bacteria</taxon>
        <taxon>Pseudomonadati</taxon>
        <taxon>Pseudomonadota</taxon>
        <taxon>Gammaproteobacteria</taxon>
        <taxon>Enterobacterales</taxon>
        <taxon>Enterobacteriaceae</taxon>
        <taxon>Salmonella</taxon>
    </lineage>
</organism>